<dbReference type="GO" id="GO:0019062">
    <property type="term" value="P:virion attachment to host cell"/>
    <property type="evidence" value="ECO:0007669"/>
    <property type="project" value="UniProtKB-UniRule"/>
</dbReference>
<evidence type="ECO:0000256" key="23">
    <source>
        <dbReference type="ARBA" id="ARBA00023046"/>
    </source>
</evidence>
<evidence type="ECO:0000256" key="19">
    <source>
        <dbReference type="ARBA" id="ARBA00022870"/>
    </source>
</evidence>
<comment type="miscellaneous">
    <text evidence="32">HIV-1 lineages are divided in three main groups, M (for Major), O (for Outlier), and N (for New, or Non-M, Non-O). The vast majority of strains found worldwide belong to the group M. Group O seems to be endemic to and largely confined to Cameroon and neighboring countries in West Central Africa, where these viruses represent a small minority of HIV-1 strains. The group N is represented by a limited number of isolates from Cameroonian persons. The group M is further subdivided in 9 clades or subtypes (A to D, F to H, J and K).</text>
</comment>
<comment type="subcellular location">
    <molecule>Transmembrane protein gp41</molecule>
    <subcellularLocation>
        <location evidence="32">Virion membrane</location>
        <topology evidence="32">Single-pass type I membrane protein</topology>
    </subcellularLocation>
    <subcellularLocation>
        <location evidence="32">Host cell membrane</location>
        <topology evidence="32">Single-pass type I membrane protein</topology>
    </subcellularLocation>
    <subcellularLocation>
        <location evidence="32">Host endosome membrane</location>
        <topology evidence="32">Single-pass type I membrane protein</topology>
    </subcellularLocation>
    <text evidence="32">It is probably concentrated at the site of budding and incorporated into the virions possibly by contacts between the cytoplasmic tail of Env and the N-terminus of Gag.</text>
</comment>
<dbReference type="FunFam" id="2.170.40.20:FF:000004">
    <property type="entry name" value="Envelope glycoprotein gp160"/>
    <property type="match status" value="1"/>
</dbReference>
<dbReference type="GO" id="GO:0055036">
    <property type="term" value="C:virion membrane"/>
    <property type="evidence" value="ECO:0007669"/>
    <property type="project" value="UniProtKB-SubCell"/>
</dbReference>
<feature type="transmembrane region" description="Helical" evidence="33">
    <location>
        <begin position="496"/>
        <end position="519"/>
    </location>
</feature>
<reference evidence="37 38" key="1">
    <citation type="journal article" date="2014" name="PLoS ONE">
        <title>Identification and Characterization of a Novel HIV-1 Circulating Recombinant Form (CRF59_01B) Identified among Men-Who-Have-Sex-with-Men in China.</title>
        <authorList>
            <person name="Zhang W."/>
            <person name="Han X."/>
            <person name="An M."/>
            <person name="Zhao B."/>
            <person name="Hu Q."/>
            <person name="Chu Z."/>
            <person name="Xu J."/>
            <person name="Cai W."/>
            <person name="Chen X."/>
            <person name="Fu J."/>
            <person name="Wang Z."/>
            <person name="Wu J."/>
            <person name="Lu L."/>
            <person name="Zhuang M."/>
            <person name="Wu H."/>
            <person name="Yan H."/>
            <person name="Liao C."/>
            <person name="Takebe Y."/>
            <person name="Shang H."/>
        </authorList>
    </citation>
    <scope>NUCLEOTIDE SEQUENCE [LARGE SCALE GENOMIC DNA]</scope>
    <source>
        <strain evidence="37">12CN.YNKM200199</strain>
    </source>
</reference>
<feature type="lipid moiety-binding region" description="S-palmitoyl cysteine; by host" evidence="32">
    <location>
        <position position="748"/>
    </location>
</feature>
<feature type="topological domain" description="Cytoplasmic" evidence="32">
    <location>
        <begin position="690"/>
        <end position="847"/>
    </location>
</feature>
<feature type="disulfide bond" evidence="32">
    <location>
        <begin position="582"/>
        <end position="588"/>
    </location>
</feature>
<feature type="region of interest" description="Immunosuppression" evidence="32">
    <location>
        <begin position="558"/>
        <end position="576"/>
    </location>
</feature>
<feature type="compositionally biased region" description="Basic and acidic residues" evidence="34">
    <location>
        <begin position="707"/>
        <end position="716"/>
    </location>
</feature>
<keyword evidence="14 32" id="KW-0812">Transmembrane</keyword>
<comment type="domain">
    <text evidence="32">The CD4-binding region is targeted by the antibody b12.</text>
</comment>
<evidence type="ECO:0000256" key="22">
    <source>
        <dbReference type="ARBA" id="ARBA00022989"/>
    </source>
</evidence>
<feature type="transmembrane region" description="Helical" evidence="33">
    <location>
        <begin position="20"/>
        <end position="41"/>
    </location>
</feature>
<keyword evidence="13 32" id="KW-0165">Cleavage on pair of basic residues</keyword>
<feature type="coiled-coil region" evidence="32">
    <location>
        <begin position="617"/>
        <end position="651"/>
    </location>
</feature>
<keyword evidence="30 32" id="KW-0449">Lipoprotein</keyword>
<dbReference type="HAMAP" id="MF_04083">
    <property type="entry name" value="HIV_ENV"/>
    <property type="match status" value="1"/>
</dbReference>
<keyword evidence="8 32" id="KW-1170">Fusion of virus membrane with host endosomal membrane</keyword>
<comment type="function">
    <text evidence="32">Surface protein gp120: Attaches the virus to the host lymphoid cell by binding to the primary receptor CD4. This interaction induces a structural rearrangement creating a high affinity binding site for a chemokine coreceptor like CXCR4 and/or CCR5. Acts as a ligand for CD209/DC-SIGN and CLEC4M/DC-SIGNR, which are respectively found on dendritic cells (DCs), and on endothelial cells of liver sinusoids and lymph node sinuses. These interactions allow capture of viral particles at mucosal surfaces by these cells and subsequent transmission to permissive cells. HIV subverts the migration properties of dendritic cells to gain access to CD4+ T-cells in lymph nodes. Virus transmission to permissive T-cells occurs either in trans (without DCs infection, through viral capture and transmission), or in cis (following DCs productive infection, through the usual CD4-gp120 interaction), thereby inducing a robust infection. In trans infection, bound virions remain infectious over days and it is proposed that they are not degraded, but protected in non-lysosomal acidic organelles within the DCs close to the cell membrane thus contributing to the viral infectious potential during DCs' migration from the periphery to the lymphoid tissues. On arrival at lymphoid tissues, intact virions recycle back to DCs' cell surface allowing virus transmission to CD4+ T-cells.</text>
</comment>
<keyword evidence="23 32" id="KW-1039">Host endosome</keyword>
<evidence type="ECO:0000256" key="5">
    <source>
        <dbReference type="ARBA" id="ARBA00004578"/>
    </source>
</evidence>
<feature type="region of interest" description="Disordered" evidence="34">
    <location>
        <begin position="700"/>
        <end position="726"/>
    </location>
</feature>
<evidence type="ECO:0000256" key="9">
    <source>
        <dbReference type="ARBA" id="ARBA00022511"/>
    </source>
</evidence>
<evidence type="ECO:0000256" key="33">
    <source>
        <dbReference type="RuleBase" id="RU363095"/>
    </source>
</evidence>
<evidence type="ECO:0000313" key="38">
    <source>
        <dbReference type="Proteomes" id="UP000159651"/>
    </source>
</evidence>
<keyword evidence="11 32" id="KW-0945">Host-virus interaction</keyword>
<dbReference type="Pfam" id="PF00517">
    <property type="entry name" value="GP41"/>
    <property type="match status" value="1"/>
</dbReference>
<comment type="caution">
    <text evidence="32 33">Lacks conserved residue(s) required for the propagation of feature annotation.</text>
</comment>
<dbReference type="InterPro" id="IPR036377">
    <property type="entry name" value="Gp120_core_sf"/>
</dbReference>
<feature type="disulfide bond" evidence="32">
    <location>
        <begin position="208"/>
        <end position="237"/>
    </location>
</feature>
<evidence type="ECO:0000256" key="25">
    <source>
        <dbReference type="ARBA" id="ARBA00023136"/>
    </source>
</evidence>
<dbReference type="GO" id="GO:0019031">
    <property type="term" value="C:viral envelope"/>
    <property type="evidence" value="ECO:0007669"/>
    <property type="project" value="UniProtKB-KW"/>
</dbReference>
<comment type="subcellular location">
    <subcellularLocation>
        <location evidence="3">Host cell membrane</location>
        <topology evidence="3">Peripheral membrane protein</topology>
    </subcellularLocation>
    <subcellularLocation>
        <location evidence="1">Host cell membrane</location>
        <topology evidence="1">Single-pass type I membrane protein</topology>
    </subcellularLocation>
    <subcellularLocation>
        <location evidence="2">Host endosome membrane</location>
        <topology evidence="2">Peripheral membrane protein</topology>
    </subcellularLocation>
    <subcellularLocation>
        <location evidence="5">Host endosome membrane</location>
        <topology evidence="5">Single-pass type I membrane protein</topology>
    </subcellularLocation>
    <subcellularLocation>
        <location evidence="6">Virion membrane</location>
        <topology evidence="6">Peripheral membrane protein</topology>
    </subcellularLocation>
    <subcellularLocation>
        <location evidence="4">Virion membrane</location>
        <topology evidence="4">Single-pass type I membrane protein</topology>
    </subcellularLocation>
</comment>
<feature type="region of interest" description="V2" evidence="32">
    <location>
        <begin position="147"/>
        <end position="186"/>
    </location>
</feature>
<dbReference type="SUPFAM" id="SSF58069">
    <property type="entry name" value="Virus ectodomain"/>
    <property type="match status" value="1"/>
</dbReference>
<dbReference type="Proteomes" id="UP000159651">
    <property type="component" value="Genome"/>
</dbReference>
<feature type="transmembrane region" description="Helical" evidence="33">
    <location>
        <begin position="662"/>
        <end position="689"/>
    </location>
</feature>
<evidence type="ECO:0000256" key="12">
    <source>
        <dbReference type="ARBA" id="ARBA00022595"/>
    </source>
</evidence>
<dbReference type="FunFam" id="1.10.287.210:FF:000001">
    <property type="entry name" value="Envelope glycoprotein gp160"/>
    <property type="match status" value="1"/>
</dbReference>
<dbReference type="GO" id="GO:0016020">
    <property type="term" value="C:membrane"/>
    <property type="evidence" value="ECO:0007669"/>
    <property type="project" value="UniProtKB-UniRule"/>
</dbReference>
<feature type="region of interest" description="MPER; binding to GalCer" evidence="32">
    <location>
        <begin position="646"/>
        <end position="667"/>
    </location>
</feature>
<dbReference type="GO" id="GO:0039654">
    <property type="term" value="P:fusion of virus membrane with host endosome membrane"/>
    <property type="evidence" value="ECO:0007669"/>
    <property type="project" value="UniProtKB-UniRule"/>
</dbReference>
<dbReference type="GO" id="GO:0075512">
    <property type="term" value="P:clathrin-dependent endocytosis of virus by host cell"/>
    <property type="evidence" value="ECO:0007669"/>
    <property type="project" value="UniProtKB-UniRule"/>
</dbReference>
<keyword evidence="7 32" id="KW-1168">Fusion of virus membrane with host membrane</keyword>
<keyword evidence="24 32" id="KW-0175">Coiled coil</keyword>
<dbReference type="GO" id="GO:0019064">
    <property type="term" value="P:fusion of virus membrane with host plasma membrane"/>
    <property type="evidence" value="ECO:0007669"/>
    <property type="project" value="UniProtKB-UniRule"/>
</dbReference>
<comment type="domain">
    <text evidence="32">The YXXL motif is involved in determining the exact site of viral release at the surface of infected mononuclear cells and promotes endocytosis. YXXL and di-leucine endocytosis motifs interact directly or indirectly with the clathrin adapter complexes, opperate independently, and their activities are not additive.</text>
</comment>
<keyword evidence="17 32" id="KW-1161">Viral attachment to host cell</keyword>
<comment type="domain">
    <text evidence="32 33">The 17 amino acids long immunosuppressive region is present in many retroviral envelope proteins. Synthetic peptides derived from this relatively conserved sequence inhibit immune function in vitro and in vivo.</text>
</comment>
<dbReference type="FunFam" id="2.170.40.20:FF:000003">
    <property type="entry name" value="Envelope glycoprotein gp160"/>
    <property type="match status" value="1"/>
</dbReference>
<feature type="domain" description="Human immunodeficiency virus 1 envelope glycoprotein Gp120" evidence="35">
    <location>
        <begin position="142"/>
        <end position="495"/>
    </location>
</feature>
<dbReference type="InterPro" id="IPR000328">
    <property type="entry name" value="GP41-like"/>
</dbReference>
<evidence type="ECO:0000259" key="35">
    <source>
        <dbReference type="Pfam" id="PF00516"/>
    </source>
</evidence>
<evidence type="ECO:0000256" key="18">
    <source>
        <dbReference type="ARBA" id="ARBA00022844"/>
    </source>
</evidence>
<accession>A0A075F4W3</accession>
<evidence type="ECO:0000256" key="21">
    <source>
        <dbReference type="ARBA" id="ARBA00022890"/>
    </source>
</evidence>
<keyword evidence="19 32" id="KW-1043">Host membrane</keyword>
<evidence type="ECO:0000256" key="8">
    <source>
        <dbReference type="ARBA" id="ARBA00022510"/>
    </source>
</evidence>
<comment type="PTM">
    <text evidence="32">Palmitoylation of the transmembrane protein and of Env polyprotein (prior to its proteolytic cleavage) is essential for their association with host cell membrane lipid rafts. Palmitoylation is therefore required for envelope trafficking to classical lipid rafts, but not for viral replication.</text>
</comment>
<evidence type="ECO:0000256" key="14">
    <source>
        <dbReference type="ARBA" id="ARBA00022692"/>
    </source>
</evidence>
<dbReference type="EMBL" id="KJ484435">
    <property type="protein sequence ID" value="AIE57597.1"/>
    <property type="molecule type" value="Genomic_RNA"/>
</dbReference>
<dbReference type="GO" id="GO:0019082">
    <property type="term" value="P:viral protein processing"/>
    <property type="evidence" value="ECO:0007669"/>
    <property type="project" value="UniProtKB-UniRule"/>
</dbReference>
<evidence type="ECO:0000256" key="1">
    <source>
        <dbReference type="ARBA" id="ARBA00004402"/>
    </source>
</evidence>
<keyword evidence="21 32" id="KW-1164">Virus endocytosis by host</keyword>
<feature type="site" description="Cleavage; by host furin" evidence="32">
    <location>
        <begin position="495"/>
        <end position="496"/>
    </location>
</feature>
<sequence length="847" mass="95826">MRVKGIRKNWTHLWRWGTMLLGMLMICSTAGHLWVTVYYGVPVWKEATTTLFCASDAKAYATEKHNVWATHACVPTDPSPQEVVLENVTENFNMWNNDMVEQMHEDIISLWDQSLKPCVKLTPLCVTLNCNNYTNKTHEEVQEMKNCSFNITSSIKDKIIKEYAMFYKVDLVSIDNGNTSYRLISCNTSVITQACPKVSFEPIPIHYCAPAGFAIFKCNDKKFNGSGPCTNVSTVQCTHGIRPVVSTQLLLNGSLAEKEVIVRSQNFTDNAKTIIVQLNESVVINCTRPNNNTRKSIHIGPGKAFFAHGEIIGDIRQAHCNLNRGQWENTLKRVAIKLKEQFGNKTIIFNQSAGGDPEVVMHSFNCGGEFFYCNSTQLFNSSFDSSWSNDTDSNETITLQCKIKQIINMWQKVGKAIYAPPIRGQIRCSSNITGLLLTRDGGNNSTNGSETFRPGGGNMRDNWRSELYKYKVVKIEPLGLAPTKAKRRVVQREKRAVGLGALFLGFLGAAGSTMGAASVTLTVQARQLLSGIVQQQNNLLRAIEAQQHMLQLTVWGIKQLQARVLALERYLRDQQLLGIWGCSGKIICNTAVPWNTSWSNRSLEDIWGNMTWMQWEKEIDNYTNQIYDLLEKSQNQQEKNEQELLELDKWASLWNWFNITNWLWYIKIFIMIVGGLVGLRIIFAVLSIVNRVRQGYSPLSLQTPSHHQREPDRPEGIEEGGGEQGRDRSVRLVNGFLALAWDDLRSLCLFSYHRLRDFILVAARTVELLGHSSLKGLRLGWEGLKYLGNLLVYWSQELKISAISLLDTIAIAVAGWTDRVIEIAQRVGRAIIHIPRRIRQGLERALQ</sequence>
<feature type="chain" id="PRO_5023251617" description="Envelope glycoprotein gp160" evidence="32">
    <location>
        <begin position="32"/>
        <end position="847"/>
    </location>
</feature>
<comment type="function">
    <text evidence="32">Transmembrane protein gp41: Acts as a class I viral fusion protein. Under the current model, the protein has at least 3 conformational states: pre-fusion native state, pre-hairpin intermediate state, and post-fusion hairpin state. During fusion of viral and target intracellular membranes, the coiled coil regions (heptad repeats) assume a trimer-of-hairpins structure, positioning the fusion peptide in close proximity to the C-terminal region of the ectodomain. The formation of this structure appears to drive apposition and subsequent fusion of viral and target cell membranes. Complete fusion occurs in host cell endosomes and is dynamin-dependent, however some lipid transfer might occur at the plasma membrane. The virus undergoes clathrin-dependent internalization long before endosomal fusion, thus minimizing the surface exposure of conserved viral epitopes during fusion and reducing the efficacy of inhibitors targeting these epitopes. Membranes fusion leads to delivery of the nucleocapsid into the cytoplasm.</text>
</comment>
<dbReference type="Gene3D" id="2.170.40.20">
    <property type="entry name" value="Human immunodeficiency virus 1, Gp160, envelope glycoprotein"/>
    <property type="match status" value="2"/>
</dbReference>
<dbReference type="Gene3D" id="1.10.287.210">
    <property type="match status" value="1"/>
</dbReference>
<keyword evidence="20 32" id="KW-0261">Viral envelope protein</keyword>
<feature type="domain" description="Human immunodeficiency virus 1 envelope glycoprotein Gp120" evidence="35">
    <location>
        <begin position="33"/>
        <end position="138"/>
    </location>
</feature>
<evidence type="ECO:0000256" key="32">
    <source>
        <dbReference type="HAMAP-Rule" id="MF_04083"/>
    </source>
</evidence>
<keyword evidence="31 32" id="KW-1160">Virus entry into host cell</keyword>
<feature type="domain" description="Retroviral envelope protein GP41-like" evidence="36">
    <location>
        <begin position="514"/>
        <end position="705"/>
    </location>
</feature>
<comment type="PTM">
    <text evidence="32">Specific enzymatic cleavages in vivo yield mature proteins. Envelope glycoproteins are synthesized as a inactive precursor that is heavily N-glycosylated and processed likely by host cell furin in the Golgi to yield the mature SU and TM proteins. The cleavage site between SU and TM requires the minimal sequence [KR]-X-[KR]-R. About 2 of the 9 disulfide bonds of gp41 are reduced by P4HB/PDI, following binding to CD4 receptor.</text>
</comment>
<evidence type="ECO:0000256" key="28">
    <source>
        <dbReference type="ARBA" id="ARBA00023180"/>
    </source>
</evidence>
<comment type="subcellular location">
    <molecule>Surface protein gp120</molecule>
    <subcellularLocation>
        <location evidence="32">Virion membrane</location>
        <topology evidence="32">Peripheral membrane protein</topology>
    </subcellularLocation>
    <subcellularLocation>
        <location evidence="32">Host cell membrane</location>
        <topology evidence="32">Peripheral membrane protein</topology>
    </subcellularLocation>
    <subcellularLocation>
        <location evidence="32">Host endosome membrane</location>
        <topology evidence="32">Single-pass type I membrane protein</topology>
    </subcellularLocation>
    <text evidence="32">The surface protein is not anchored to the viral envelope, but associates with the extravirion surface through its binding to TM. It is probably concentrated at the site of budding and incorporated into the virions possibly by contacts between the cytoplasmic tail of Env and the N-terminus of Gag.</text>
</comment>
<name>A0A075F4W3_HV1</name>
<feature type="region of interest" description="Fusion peptide" evidence="32">
    <location>
        <begin position="496"/>
        <end position="516"/>
    </location>
</feature>
<keyword evidence="12 32" id="KW-1162">Viral penetration into host cytoplasm</keyword>
<proteinExistence type="inferred from homology"/>
<evidence type="ECO:0000256" key="13">
    <source>
        <dbReference type="ARBA" id="ARBA00022685"/>
    </source>
</evidence>
<comment type="domain">
    <text evidence="32">The membrane proximal external region (MPER) present in gp41 is a tryptophan-rich region recognized by the antibodies 2F5, Z13, and 4E10. MPER seems to play a role in fusion.</text>
</comment>
<keyword evidence="28 32" id="KW-0325">Glycoprotein</keyword>
<evidence type="ECO:0000256" key="24">
    <source>
        <dbReference type="ARBA" id="ARBA00023054"/>
    </source>
</evidence>
<feature type="region of interest" description="CD4-binding loop" evidence="32">
    <location>
        <begin position="352"/>
        <end position="362"/>
    </location>
</feature>
<keyword evidence="10 32" id="KW-1165">Clathrin-mediated endocytosis of virus by host</keyword>
<keyword evidence="16 32" id="KW-0732">Signal</keyword>
<feature type="disulfide bond" evidence="32">
    <location>
        <begin position="218"/>
        <end position="229"/>
    </location>
</feature>
<evidence type="ECO:0000256" key="17">
    <source>
        <dbReference type="ARBA" id="ARBA00022804"/>
    </source>
</evidence>
<evidence type="ECO:0000256" key="4">
    <source>
        <dbReference type="ARBA" id="ARBA00004563"/>
    </source>
</evidence>
<keyword evidence="27 32" id="KW-1015">Disulfide bond</keyword>
<comment type="similarity">
    <text evidence="32">Belongs to the HIV-1 env protein family.</text>
</comment>
<evidence type="ECO:0000256" key="2">
    <source>
        <dbReference type="ARBA" id="ARBA00004433"/>
    </source>
</evidence>
<keyword evidence="15 32" id="KW-0053">Apoptosis</keyword>
<feature type="compositionally biased region" description="Polar residues" evidence="34">
    <location>
        <begin position="441"/>
        <end position="450"/>
    </location>
</feature>
<keyword evidence="26 32" id="KW-0564">Palmitate</keyword>
<dbReference type="GO" id="GO:1903908">
    <property type="term" value="P:positive regulation of plasma membrane raft polarization"/>
    <property type="evidence" value="ECO:0007669"/>
    <property type="project" value="UniProtKB-UniRule"/>
</dbReference>
<dbReference type="GO" id="GO:0005198">
    <property type="term" value="F:structural molecule activity"/>
    <property type="evidence" value="ECO:0007669"/>
    <property type="project" value="UniProtKB-UniRule"/>
</dbReference>
<evidence type="ECO:0000256" key="11">
    <source>
        <dbReference type="ARBA" id="ARBA00022581"/>
    </source>
</evidence>
<comment type="domain">
    <text evidence="32">Some of the most genetically diverse regions of the viral genome are present in Env. They are called variable regions 1 through 5 (V1 through V5). Coreceptor usage of gp120 is determined mainly by the primary structure of the third variable region (V3) in the outer domain of gp120. The sequence of V3 determines which coreceptor, CCR5 and/or CXCR4 (corresponding to R5/macrophage, X4/T cell and R5X4/T cell and macrophage tropism), is used to trigger the fusion potential of the Env complex, and hence which cells the virus can infect. Binding to CCR5 involves a region adjacent in addition to V3.</text>
</comment>
<evidence type="ECO:0000256" key="29">
    <source>
        <dbReference type="ARBA" id="ARBA00023280"/>
    </source>
</evidence>
<evidence type="ECO:0000256" key="20">
    <source>
        <dbReference type="ARBA" id="ARBA00022879"/>
    </source>
</evidence>
<evidence type="ECO:0000256" key="27">
    <source>
        <dbReference type="ARBA" id="ARBA00023157"/>
    </source>
</evidence>
<evidence type="ECO:0000313" key="37">
    <source>
        <dbReference type="EMBL" id="AIE57597.1"/>
    </source>
</evidence>
<evidence type="ECO:0000256" key="10">
    <source>
        <dbReference type="ARBA" id="ARBA00022570"/>
    </source>
</evidence>
<evidence type="ECO:0000256" key="16">
    <source>
        <dbReference type="ARBA" id="ARBA00022729"/>
    </source>
</evidence>
<evidence type="ECO:0000256" key="3">
    <source>
        <dbReference type="ARBA" id="ARBA00004505"/>
    </source>
</evidence>
<dbReference type="GO" id="GO:0020002">
    <property type="term" value="C:host cell plasma membrane"/>
    <property type="evidence" value="ECO:0007669"/>
    <property type="project" value="UniProtKB-SubCell"/>
</dbReference>
<evidence type="ECO:0000256" key="6">
    <source>
        <dbReference type="ARBA" id="ARBA00004650"/>
    </source>
</evidence>
<dbReference type="Gene3D" id="1.20.5.490">
    <property type="entry name" value="Single helix bin"/>
    <property type="match status" value="1"/>
</dbReference>
<dbReference type="InterPro" id="IPR037527">
    <property type="entry name" value="Gp160"/>
</dbReference>
<evidence type="ECO:0000256" key="15">
    <source>
        <dbReference type="ARBA" id="ARBA00022703"/>
    </source>
</evidence>
<evidence type="ECO:0000256" key="34">
    <source>
        <dbReference type="SAM" id="MobiDB-lite"/>
    </source>
</evidence>
<comment type="PTM">
    <text evidence="32">Highly glycosylated by host. The high number of glycan on the protein is reffered to as 'glycan shield' because it contributes to hide protein sequence from adaptive immune system.</text>
</comment>
<dbReference type="GO" id="GO:1903911">
    <property type="term" value="P:positive regulation of receptor clustering"/>
    <property type="evidence" value="ECO:0007669"/>
    <property type="project" value="UniProtKB-UniRule"/>
</dbReference>
<comment type="miscellaneous">
    <text evidence="32">Inhibitors targeting HIV-1 viral envelope proteins are used as antiretroviral drugs. Attachment of virions to the cell surface via non-specific interactions and CD4 binding can be blocked by inhibitors that include cyanovirin-N, cyclotriazadisulfonamide analogs, PRO 2000, TNX 355 and PRO 542. In addition, BMS 806 can block CD4-induced conformational changes. Env interactions with the coreceptor molecules can be targeted by CCR5 antagonists including SCH-D, maraviroc (UK 427857) and aplaviroc (GW 873140), and the CXCR4 antagonist AMD 070. Fusion of viral and cellular membranes can be inhibited by peptides such as enfuvirtide and tifuvirtide (T 1249). Resistance to inhibitors associated with mutations in Env are observed. Most of the time, single mutations confer only a modest reduction in drug susceptibility. Combination of several mutations is usually required to develop a high-level drug resistance.</text>
</comment>
<keyword evidence="18 32" id="KW-0946">Virion</keyword>
<organism evidence="37 38">
    <name type="scientific">Human immunodeficiency virus type 1</name>
    <name type="common">HIV-1</name>
    <dbReference type="NCBI Taxonomy" id="11676"/>
    <lineage>
        <taxon>Viruses</taxon>
        <taxon>Riboviria</taxon>
        <taxon>Pararnavirae</taxon>
        <taxon>Artverviricota</taxon>
        <taxon>Revtraviricetes</taxon>
        <taxon>Ortervirales</taxon>
        <taxon>Retroviridae</taxon>
        <taxon>Orthoretrovirinae</taxon>
        <taxon>Lentivirus</taxon>
        <taxon>Lentivirus humimdef1</taxon>
    </lineage>
</organism>
<dbReference type="CDD" id="cd09909">
    <property type="entry name" value="HIV-1-like_HR1-HR2"/>
    <property type="match status" value="1"/>
</dbReference>
<gene>
    <name evidence="32" type="primary">env</name>
</gene>
<evidence type="ECO:0000256" key="26">
    <source>
        <dbReference type="ARBA" id="ARBA00023139"/>
    </source>
</evidence>
<feature type="short sequence motif" description="YXXL motif; contains endocytosis signal" evidence="32">
    <location>
        <begin position="696"/>
        <end position="699"/>
    </location>
</feature>
<dbReference type="GO" id="GO:0052031">
    <property type="term" value="P:symbiont-mediated perturbation of host defense response"/>
    <property type="evidence" value="ECO:0007669"/>
    <property type="project" value="UniProtKB-UniRule"/>
</dbReference>
<evidence type="ECO:0000259" key="36">
    <source>
        <dbReference type="Pfam" id="PF00517"/>
    </source>
</evidence>
<keyword evidence="22 32" id="KW-1133">Transmembrane helix</keyword>
<comment type="subunit">
    <text evidence="32">The mature envelope protein (Env) consists of a homotrimer of non-covalently associated gp120-gp41 heterodimers. The resulting complex protrudes from the virus surface as a spike. There seems to be as few as 10 spikes on the average virion. Surface protein gp120 interacts with host CD4, CCR5 and CXCR4. Gp120 also interacts with the C-type lectins CD209/DC-SIGN and CLEC4M/DC-SIGNR (collectively referred to as DC-SIGN(R)). Gp120 and gp41 interact with GalCer. Gp120 interacts with host ITGA4/ITGB7 complex; on CD4+ T-cells, this interaction results in rapid activation of integrin ITGAL/LFA-1, which facilitates efficient cell-to-cell spreading of HIV-1. Gp120 interacts with cell-associated heparan sulfate; this interaction increases virus infectivity on permissive cells and may be involved in infection of CD4- cells.</text>
</comment>
<comment type="function">
    <text evidence="32">Envelope glycoprotein gp160: Oligomerizes in the host endoplasmic reticulum into predominantly trimers. In a second time, gp160 transits in the host Golgi, where glycosylation is completed. The precursor is then proteolytically cleaved in the trans-Golgi and thereby activated by cellular furin or furin-like proteases to produce gp120 and gp41.</text>
</comment>
<keyword evidence="25 32" id="KW-0472">Membrane</keyword>
<dbReference type="SUPFAM" id="SSF56502">
    <property type="entry name" value="gp120 core"/>
    <property type="match status" value="2"/>
</dbReference>
<evidence type="ECO:0000256" key="31">
    <source>
        <dbReference type="ARBA" id="ARBA00023296"/>
    </source>
</evidence>
<evidence type="ECO:0000256" key="30">
    <source>
        <dbReference type="ARBA" id="ARBA00023288"/>
    </source>
</evidence>
<evidence type="ECO:0000256" key="7">
    <source>
        <dbReference type="ARBA" id="ARBA00022506"/>
    </source>
</evidence>
<dbReference type="Pfam" id="PF00516">
    <property type="entry name" value="GP120"/>
    <property type="match status" value="2"/>
</dbReference>
<keyword evidence="9 32" id="KW-1032">Host cell membrane</keyword>
<dbReference type="FunFam" id="1.20.5.490:FF:000001">
    <property type="entry name" value="Envelope glycoprotein gp160"/>
    <property type="match status" value="1"/>
</dbReference>
<keyword evidence="29 32" id="KW-0899">Viral immunoevasion</keyword>
<dbReference type="GO" id="GO:0044175">
    <property type="term" value="C:host cell endosome membrane"/>
    <property type="evidence" value="ECO:0007669"/>
    <property type="project" value="UniProtKB-SubCell"/>
</dbReference>
<feature type="disulfide bond" evidence="32">
    <location>
        <begin position="53"/>
        <end position="73"/>
    </location>
</feature>
<feature type="chain" id="PRO_5023251616" description="Transmembrane protein gp41" evidence="32">
    <location>
        <begin position="496"/>
        <end position="847"/>
    </location>
</feature>
<dbReference type="InterPro" id="IPR000777">
    <property type="entry name" value="HIV1_Gp120"/>
</dbReference>
<feature type="region of interest" description="Disordered" evidence="34">
    <location>
        <begin position="439"/>
        <end position="458"/>
    </location>
</feature>
<organismHost>
    <name type="scientific">Homo sapiens</name>
    <name type="common">Human</name>
    <dbReference type="NCBI Taxonomy" id="9606"/>
</organismHost>
<protein>
    <recommendedName>
        <fullName evidence="32">Envelope glycoprotein gp160</fullName>
    </recommendedName>
    <alternativeName>
        <fullName evidence="32">Env polyprotein</fullName>
    </alternativeName>
    <component>
        <recommendedName>
            <fullName evidence="32">Surface protein gp120</fullName>
            <shortName evidence="32">SU</shortName>
        </recommendedName>
        <alternativeName>
            <fullName evidence="32">Glycoprotein 120</fullName>
            <shortName evidence="32">gp120</shortName>
        </alternativeName>
    </component>
    <component>
        <recommendedName>
            <fullName evidence="32">Transmembrane protein gp41</fullName>
            <shortName evidence="32">TM</shortName>
        </recommendedName>
        <alternativeName>
            <fullName evidence="32">Glycoprotein 41</fullName>
            <shortName evidence="32">gp41</shortName>
        </alternativeName>
    </component>
</protein>